<feature type="compositionally biased region" description="Low complexity" evidence="1">
    <location>
        <begin position="716"/>
        <end position="725"/>
    </location>
</feature>
<feature type="compositionally biased region" description="Low complexity" evidence="1">
    <location>
        <begin position="1842"/>
        <end position="1860"/>
    </location>
</feature>
<dbReference type="InterPro" id="IPR001849">
    <property type="entry name" value="PH_domain"/>
</dbReference>
<dbReference type="InterPro" id="IPR011993">
    <property type="entry name" value="PH-like_dom_sf"/>
</dbReference>
<feature type="compositionally biased region" description="Low complexity" evidence="1">
    <location>
        <begin position="1550"/>
        <end position="1561"/>
    </location>
</feature>
<dbReference type="EMBL" id="OOIN01000022">
    <property type="protein sequence ID" value="SPO28511.1"/>
    <property type="molecule type" value="Genomic_DNA"/>
</dbReference>
<feature type="compositionally biased region" description="Low complexity" evidence="1">
    <location>
        <begin position="657"/>
        <end position="668"/>
    </location>
</feature>
<dbReference type="SUPFAM" id="SSF54236">
    <property type="entry name" value="Ubiquitin-like"/>
    <property type="match status" value="1"/>
</dbReference>
<feature type="region of interest" description="Disordered" evidence="1">
    <location>
        <begin position="710"/>
        <end position="761"/>
    </location>
</feature>
<feature type="compositionally biased region" description="Pro residues" evidence="1">
    <location>
        <begin position="1042"/>
        <end position="1052"/>
    </location>
</feature>
<feature type="compositionally biased region" description="Polar residues" evidence="1">
    <location>
        <begin position="1630"/>
        <end position="1643"/>
    </location>
</feature>
<feature type="compositionally biased region" description="Low complexity" evidence="1">
    <location>
        <begin position="144"/>
        <end position="155"/>
    </location>
</feature>
<feature type="region of interest" description="Disordered" evidence="1">
    <location>
        <begin position="794"/>
        <end position="990"/>
    </location>
</feature>
<feature type="compositionally biased region" description="Polar residues" evidence="1">
    <location>
        <begin position="748"/>
        <end position="761"/>
    </location>
</feature>
<feature type="compositionally biased region" description="Low complexity" evidence="1">
    <location>
        <begin position="980"/>
        <end position="990"/>
    </location>
</feature>
<feature type="compositionally biased region" description="Low complexity" evidence="1">
    <location>
        <begin position="62"/>
        <end position="86"/>
    </location>
</feature>
<feature type="region of interest" description="Disordered" evidence="1">
    <location>
        <begin position="458"/>
        <end position="575"/>
    </location>
</feature>
<feature type="compositionally biased region" description="Polar residues" evidence="1">
    <location>
        <begin position="1893"/>
        <end position="1902"/>
    </location>
</feature>
<feature type="region of interest" description="Disordered" evidence="1">
    <location>
        <begin position="591"/>
        <end position="681"/>
    </location>
</feature>
<name>A0A5C3EG87_9BASI</name>
<accession>A0A5C3EG87</accession>
<feature type="region of interest" description="Disordered" evidence="1">
    <location>
        <begin position="1"/>
        <end position="21"/>
    </location>
</feature>
<feature type="region of interest" description="Disordered" evidence="1">
    <location>
        <begin position="1818"/>
        <end position="1860"/>
    </location>
</feature>
<dbReference type="PANTHER" id="PTHR38700">
    <property type="entry name" value="YALI0E22418P"/>
    <property type="match status" value="1"/>
</dbReference>
<feature type="region of interest" description="Disordered" evidence="1">
    <location>
        <begin position="314"/>
        <end position="348"/>
    </location>
</feature>
<dbReference type="PANTHER" id="PTHR38700:SF1">
    <property type="entry name" value="PH DOMAIN-CONTAINING PROTEIN"/>
    <property type="match status" value="1"/>
</dbReference>
<evidence type="ECO:0000313" key="3">
    <source>
        <dbReference type="EMBL" id="SPO28511.1"/>
    </source>
</evidence>
<dbReference type="Gene3D" id="2.30.29.30">
    <property type="entry name" value="Pleckstrin-homology domain (PH domain)/Phosphotyrosine-binding domain (PTB)"/>
    <property type="match status" value="1"/>
</dbReference>
<dbReference type="Gene3D" id="3.10.20.90">
    <property type="entry name" value="Phosphatidylinositol 3-kinase Catalytic Subunit, Chain A, domain 1"/>
    <property type="match status" value="1"/>
</dbReference>
<feature type="compositionally biased region" description="Basic and acidic residues" evidence="1">
    <location>
        <begin position="1232"/>
        <end position="1247"/>
    </location>
</feature>
<organism evidence="3 4">
    <name type="scientific">Ustilago trichophora</name>
    <dbReference type="NCBI Taxonomy" id="86804"/>
    <lineage>
        <taxon>Eukaryota</taxon>
        <taxon>Fungi</taxon>
        <taxon>Dikarya</taxon>
        <taxon>Basidiomycota</taxon>
        <taxon>Ustilaginomycotina</taxon>
        <taxon>Ustilaginomycetes</taxon>
        <taxon>Ustilaginales</taxon>
        <taxon>Ustilaginaceae</taxon>
        <taxon>Ustilago</taxon>
    </lineage>
</organism>
<gene>
    <name evidence="3" type="ORF">UTRI_04908</name>
</gene>
<feature type="region of interest" description="Disordered" evidence="1">
    <location>
        <begin position="1376"/>
        <end position="1643"/>
    </location>
</feature>
<feature type="region of interest" description="Disordered" evidence="1">
    <location>
        <begin position="1009"/>
        <end position="1063"/>
    </location>
</feature>
<protein>
    <recommendedName>
        <fullName evidence="2">PH domain-containing protein</fullName>
    </recommendedName>
</protein>
<dbReference type="SMART" id="SM00233">
    <property type="entry name" value="PH"/>
    <property type="match status" value="1"/>
</dbReference>
<feature type="domain" description="PH" evidence="2">
    <location>
        <begin position="2019"/>
        <end position="2127"/>
    </location>
</feature>
<feature type="region of interest" description="Disordered" evidence="1">
    <location>
        <begin position="1160"/>
        <end position="1269"/>
    </location>
</feature>
<feature type="compositionally biased region" description="Polar residues" evidence="1">
    <location>
        <begin position="1252"/>
        <end position="1264"/>
    </location>
</feature>
<dbReference type="SUPFAM" id="SSF50729">
    <property type="entry name" value="PH domain-like"/>
    <property type="match status" value="1"/>
</dbReference>
<dbReference type="PROSITE" id="PS50003">
    <property type="entry name" value="PH_DOMAIN"/>
    <property type="match status" value="1"/>
</dbReference>
<evidence type="ECO:0000313" key="4">
    <source>
        <dbReference type="Proteomes" id="UP000324022"/>
    </source>
</evidence>
<feature type="region of interest" description="Disordered" evidence="1">
    <location>
        <begin position="1875"/>
        <end position="1913"/>
    </location>
</feature>
<feature type="compositionally biased region" description="Low complexity" evidence="1">
    <location>
        <begin position="604"/>
        <end position="625"/>
    </location>
</feature>
<feature type="compositionally biased region" description="Basic residues" evidence="1">
    <location>
        <begin position="912"/>
        <end position="922"/>
    </location>
</feature>
<feature type="compositionally biased region" description="Polar residues" evidence="1">
    <location>
        <begin position="1009"/>
        <end position="1027"/>
    </location>
</feature>
<evidence type="ECO:0000259" key="2">
    <source>
        <dbReference type="PROSITE" id="PS50003"/>
    </source>
</evidence>
<proteinExistence type="predicted"/>
<dbReference type="Proteomes" id="UP000324022">
    <property type="component" value="Unassembled WGS sequence"/>
</dbReference>
<feature type="compositionally biased region" description="Gly residues" evidence="1">
    <location>
        <begin position="1407"/>
        <end position="1432"/>
    </location>
</feature>
<keyword evidence="4" id="KW-1185">Reference proteome</keyword>
<feature type="compositionally biased region" description="Low complexity" evidence="1">
    <location>
        <begin position="485"/>
        <end position="495"/>
    </location>
</feature>
<feature type="compositionally biased region" description="Polar residues" evidence="1">
    <location>
        <begin position="890"/>
        <end position="901"/>
    </location>
</feature>
<feature type="compositionally biased region" description="Polar residues" evidence="1">
    <location>
        <begin position="458"/>
        <end position="470"/>
    </location>
</feature>
<feature type="compositionally biased region" description="Polar residues" evidence="1">
    <location>
        <begin position="2142"/>
        <end position="2162"/>
    </location>
</feature>
<feature type="compositionally biased region" description="Polar residues" evidence="1">
    <location>
        <begin position="531"/>
        <end position="549"/>
    </location>
</feature>
<sequence>MSTSMQSRRHSPGGLHPTFDSYDLAQSAHCRTSYRQQDDLFDTLFPQPPPRSRVQAERLARPSLPSLKPSLQLDSADSSHSTSHLLSSSNSIESVNSLSSYPSSTSSLSLLHTIHPYKQPSTDSSIDYYSPAVSDVNSAETHHSASSSHAHSQSSEIDANEPGAPLTPLTPNGASHAWRPKELNLLRKRHGTAPTEPSLPTTYQNTPSWNPTPTISADRNALLIGLGLGDVGLTSPPPASATPTGLPAEKLMQSKQGRAFLRSKSPQFGFNAAFTRESQPNATPPAPAAAPAPQAPKQLLLVSSGGPPAVRRFAGRRPSEGVHEPFASPLPPPPGSEASSRCTTPQMRSTIPVMPSGPAFVATRAQSPDVTALLAQTERQAGLSAEQFIAQIASTPEYQASEYFESTPSSYACPSDFDRVPSGSVISESDFEKPLYSAMSNVAVDHSDQRNVIPDHQTINSVKTGSSTTAPPGLSVLPAKAPGFSSTQRSRAASLSRRKAPPTPLVLTSSPATSNSDTLPGSAGGRRRRSLTATINLRSPLSAPHSSGFSAGIASPHKTPTSAATGFEARRHDSTSDYSELLRTAFYDFDPEEDADEHGTGLNPTSSSSHSPTPSSAPSPSTTDSNPRRSNASSLAHRRRSAFMEHIIYQSPESRHSTLSSRVTSLRSDAQSRESSGSDPTAAFEFADLETISPDEGLSLQTMMGFLHRDNSQKASSSSRVSLESESVDQQHVVRPVAAVESTDNQEKAANQADSGSPTSIRSLNVSQHKQVDVTPPSSAAPAVPSFNIAIFGPTLPTEPKPSSPLRTPVDPKNSVQNGGESGAAVPPSPGSGLVRSRKQSMVPAPPSFAILDASREEEQPGQPPAMLLPAVTDGLEVRPAFARADSNEETGNSRWSSGSESDGESAMSIKGGRKSFSKGRKSFSTSRKNSVAIARELITGPVASKEVAPDVGGKRQSKQSSKTRLSAQGVAAQTLPVPTKAATTKNSTTSISKRLLLSGLPSLRKKSFSNLSGQSASPSTPTSAREPSSAGPAFLDRAEFPFPPSAAPPVPSITSRPLEREDRGGLTIKTAFASTFASSSKAPLQSPRTPVSAPFANSFNGSSGPLTTQQILAQARNNVWPENYIGTSVSAAGMSSPYLSSAHDTFSYSFAPSRLAPTPPYSASRAGWASAPQTPPMPQSPRTPSAAFMDKTLPLTPVDAASRTRSRTAEIALPPKNLRHMRQSSSNTSLDKLRKDVPADLFKPSKADAISTGTELEQATGSLPSPRLDVSQAEEEKLPTIAETGAAAVALCEQASEPLDVQDLAFSVPVLVDRKQAKLKKARRIRKQQDRFPRHNSWSEYGLQWVSEQGADAFDRIAAEGLPSTAILVAAGAPSGRSNRALTGGSGGDGGGDDSDGSDTDDYGSSDGGGGGGRGAGGAGGGGGGGGGKHPGLGRNDADDSDSVENEEEESDEYEEAEAMTDDDSEDNYGEVEQSAAARAARGGGMPSVPARNASMPASKAEADTAVDSDSSDDKPLGMLVDDPKALQKALRAQERKRHFDLAAQALEGKGSSGATSSAGNHARHAKQGTAGGQTGDGGVFNPNDLSQRLAKVQGRRERANAPNAALMQRSQTVARQDVAGTAERRQQTDQAAVSRSKSVRTTPAERYVHPGMRARTPSEAALRAKAMAQAMPHGPNPISPMLPNVAKMPDLPSNAMATVVAAQKAMAHAQANPSPAALAQAQALATSATAALNAATAQVKKGASSPISPSFNHGEPVGHVATSPRMPDGVELAAGRLRSDSRSHAFPILSSGAANGAAPAVVPVHQPGMFQRLRSRSISRQQAPLTINTAAAPPMPDMPRPSTASKDSQASSSPHSAHTATFAALSQAAMHHGRPSVDVSISHGDAPMQRAPTNLSSSHDSGIAPGTAAPVAEPRQPHKVYILSRQRFTVVEVPISARARDLALEVIERERLPMDDSKGGWVVFDCSAQLGIERPLREYEMITDVVNVRAHPKTDFFLIKRTELSPYLSIRSVPTSSPALAGYVYVQDRKKKWNKRWLELRDHGLYHAKNEKGKDETSICQISTFDVYLVDAGAVKMPKANGFALRSQDPITMFEKPDQDYIHYFCLTDAAAHRDWVRAILNARTYILRQEKAVLFQIDSPPTSQDAPLSAMTSGGLSRKNTSRRPNGRSGAGAAGATEAGNGGVSGPSPPTPLIDSNAFAGPFAKGSLLADKAINDAKEALRGHAATAPPPTGAFNDLSLMDRNAVRLNETRRREEAIERQRRMKADGQPLIDFARK</sequence>
<feature type="compositionally biased region" description="Acidic residues" evidence="1">
    <location>
        <begin position="1440"/>
        <end position="1471"/>
    </location>
</feature>
<feature type="compositionally biased region" description="Acidic residues" evidence="1">
    <location>
        <begin position="1392"/>
        <end position="1405"/>
    </location>
</feature>
<reference evidence="3 4" key="1">
    <citation type="submission" date="2018-03" db="EMBL/GenBank/DDBJ databases">
        <authorList>
            <person name="Guldener U."/>
        </authorList>
    </citation>
    <scope>NUCLEOTIDE SEQUENCE [LARGE SCALE GENOMIC DNA]</scope>
    <source>
        <strain evidence="3 4">NBRC100155</strain>
    </source>
</reference>
<dbReference type="InterPro" id="IPR029071">
    <property type="entry name" value="Ubiquitin-like_domsf"/>
</dbReference>
<feature type="compositionally biased region" description="Polar residues" evidence="1">
    <location>
        <begin position="506"/>
        <end position="519"/>
    </location>
</feature>
<feature type="compositionally biased region" description="Gly residues" evidence="1">
    <location>
        <begin position="1571"/>
        <end position="1580"/>
    </location>
</feature>
<feature type="compositionally biased region" description="Basic and acidic residues" evidence="1">
    <location>
        <begin position="1513"/>
        <end position="1542"/>
    </location>
</feature>
<evidence type="ECO:0000256" key="1">
    <source>
        <dbReference type="SAM" id="MobiDB-lite"/>
    </source>
</evidence>
<feature type="region of interest" description="Disordered" evidence="1">
    <location>
        <begin position="137"/>
        <end position="176"/>
    </location>
</feature>
<feature type="region of interest" description="Disordered" evidence="1">
    <location>
        <begin position="41"/>
        <end position="86"/>
    </location>
</feature>
<dbReference type="OrthoDB" id="43122at2759"/>
<feature type="region of interest" description="Disordered" evidence="1">
    <location>
        <begin position="2142"/>
        <end position="2198"/>
    </location>
</feature>
<dbReference type="Pfam" id="PF00169">
    <property type="entry name" value="PH"/>
    <property type="match status" value="1"/>
</dbReference>